<dbReference type="KEGG" id="eac:EAL2_c20170"/>
<dbReference type="PANTHER" id="PTHR43877:SF2">
    <property type="entry name" value="AMINOALKYLPHOSPHONATE N-ACETYLTRANSFERASE-RELATED"/>
    <property type="match status" value="1"/>
</dbReference>
<evidence type="ECO:0000256" key="1">
    <source>
        <dbReference type="ARBA" id="ARBA00022679"/>
    </source>
</evidence>
<dbReference type="HOGENOM" id="CLU_101319_0_0_9"/>
<dbReference type="PANTHER" id="PTHR43877">
    <property type="entry name" value="AMINOALKYLPHOSPHONATE N-ACETYLTRANSFERASE-RELATED-RELATED"/>
    <property type="match status" value="1"/>
</dbReference>
<dbReference type="STRING" id="1286171.EAL2_c20170"/>
<keyword evidence="1 4" id="KW-0808">Transferase</keyword>
<gene>
    <name evidence="4" type="ORF">EAL2_c20170</name>
</gene>
<name>W8THI9_PEPAC</name>
<dbReference type="PATRIC" id="fig|1286171.3.peg.1963"/>
<dbReference type="InterPro" id="IPR000182">
    <property type="entry name" value="GNAT_dom"/>
</dbReference>
<dbReference type="eggNOG" id="COG0456">
    <property type="taxonomic scope" value="Bacteria"/>
</dbReference>
<feature type="domain" description="N-acetyltransferase" evidence="3">
    <location>
        <begin position="94"/>
        <end position="253"/>
    </location>
</feature>
<keyword evidence="5" id="KW-1185">Reference proteome</keyword>
<evidence type="ECO:0000259" key="3">
    <source>
        <dbReference type="PROSITE" id="PS51186"/>
    </source>
</evidence>
<sequence>MNSMSKLSGENFECFPLEWDTEYFGVKSARVILKGIVSEEEQDNILEYCKESDFTTISNVGNLKHNNYWIGRKSDVFLSDLNIQFTKRINGEPEFIDEFTEVHNAYQRNEQVVNIARSAFQYSRFFNDPALPREQAQNIYVHWTKCAFEQTDKYFVITKRNDEVAGYLLFSIDKANSIATIELIAVDEQFRGQRVGKSLISGLESYIHKKGIENIKVGTQVDNVTATQFYIACGFQYVSCSSVYHLWMDRENDDK</sequence>
<dbReference type="CDD" id="cd04301">
    <property type="entry name" value="NAT_SF"/>
    <property type="match status" value="1"/>
</dbReference>
<dbReference type="Gene3D" id="3.40.630.30">
    <property type="match status" value="1"/>
</dbReference>
<accession>W8THI9</accession>
<proteinExistence type="predicted"/>
<dbReference type="InterPro" id="IPR016181">
    <property type="entry name" value="Acyl_CoA_acyltransferase"/>
</dbReference>
<evidence type="ECO:0000313" key="5">
    <source>
        <dbReference type="Proteomes" id="UP000019591"/>
    </source>
</evidence>
<dbReference type="Proteomes" id="UP000019591">
    <property type="component" value="Chromosome"/>
</dbReference>
<dbReference type="GO" id="GO:0016747">
    <property type="term" value="F:acyltransferase activity, transferring groups other than amino-acyl groups"/>
    <property type="evidence" value="ECO:0007669"/>
    <property type="project" value="InterPro"/>
</dbReference>
<dbReference type="EMBL" id="CP007452">
    <property type="protein sequence ID" value="AHM57298.1"/>
    <property type="molecule type" value="Genomic_DNA"/>
</dbReference>
<dbReference type="AlphaFoldDB" id="W8THI9"/>
<evidence type="ECO:0000256" key="2">
    <source>
        <dbReference type="ARBA" id="ARBA00023315"/>
    </source>
</evidence>
<protein>
    <submittedName>
        <fullName evidence="4">GCN5-like N-acetyltransferase</fullName>
    </submittedName>
</protein>
<keyword evidence="2" id="KW-0012">Acyltransferase</keyword>
<dbReference type="InterPro" id="IPR050832">
    <property type="entry name" value="Bact_Acetyltransf"/>
</dbReference>
<reference evidence="4 5" key="1">
    <citation type="journal article" date="2014" name="Genome Announc.">
        <title>Complete Genome Sequence of Amino Acid-Utilizing Eubacterium acidaminophilum al-2 (DSM 3953).</title>
        <authorList>
            <person name="Poehlein A."/>
            <person name="Andreesen J.R."/>
            <person name="Daniel R."/>
        </authorList>
    </citation>
    <scope>NUCLEOTIDE SEQUENCE [LARGE SCALE GENOMIC DNA]</scope>
    <source>
        <strain evidence="4 5">DSM 3953</strain>
    </source>
</reference>
<dbReference type="SUPFAM" id="SSF55729">
    <property type="entry name" value="Acyl-CoA N-acyltransferases (Nat)"/>
    <property type="match status" value="1"/>
</dbReference>
<evidence type="ECO:0000313" key="4">
    <source>
        <dbReference type="EMBL" id="AHM57298.1"/>
    </source>
</evidence>
<dbReference type="Pfam" id="PF00583">
    <property type="entry name" value="Acetyltransf_1"/>
    <property type="match status" value="1"/>
</dbReference>
<organism evidence="4 5">
    <name type="scientific">Peptoclostridium acidaminophilum DSM 3953</name>
    <dbReference type="NCBI Taxonomy" id="1286171"/>
    <lineage>
        <taxon>Bacteria</taxon>
        <taxon>Bacillati</taxon>
        <taxon>Bacillota</taxon>
        <taxon>Clostridia</taxon>
        <taxon>Peptostreptococcales</taxon>
        <taxon>Peptoclostridiaceae</taxon>
        <taxon>Peptoclostridium</taxon>
    </lineage>
</organism>
<dbReference type="PROSITE" id="PS51186">
    <property type="entry name" value="GNAT"/>
    <property type="match status" value="1"/>
</dbReference>